<organism evidence="1 2">
    <name type="scientific">Nodularia spumigena CENA596</name>
    <dbReference type="NCBI Taxonomy" id="1819295"/>
    <lineage>
        <taxon>Bacteria</taxon>
        <taxon>Bacillati</taxon>
        <taxon>Cyanobacteriota</taxon>
        <taxon>Cyanophyceae</taxon>
        <taxon>Nostocales</taxon>
        <taxon>Nodulariaceae</taxon>
        <taxon>Nodularia</taxon>
    </lineage>
</organism>
<dbReference type="GO" id="GO:0016740">
    <property type="term" value="F:transferase activity"/>
    <property type="evidence" value="ECO:0007669"/>
    <property type="project" value="UniProtKB-KW"/>
</dbReference>
<evidence type="ECO:0000313" key="1">
    <source>
        <dbReference type="EMBL" id="KZL49015.1"/>
    </source>
</evidence>
<gene>
    <name evidence="1" type="ORF">A2T98_15010</name>
</gene>
<protein>
    <submittedName>
        <fullName evidence="1">Sugar transferase</fullName>
    </submittedName>
</protein>
<dbReference type="RefSeq" id="WP_063873465.1">
    <property type="nucleotide sequence ID" value="NZ_CAWMRI010000213.1"/>
</dbReference>
<dbReference type="InterPro" id="IPR054619">
    <property type="entry name" value="Npun_R2821-like"/>
</dbReference>
<dbReference type="Proteomes" id="UP000076555">
    <property type="component" value="Unassembled WGS sequence"/>
</dbReference>
<dbReference type="NCBIfam" id="NF045582">
    <property type="entry name" value="Npun_R2823_gen"/>
    <property type="match status" value="1"/>
</dbReference>
<proteinExistence type="predicted"/>
<dbReference type="InterPro" id="IPR029044">
    <property type="entry name" value="Nucleotide-diphossugar_trans"/>
</dbReference>
<name>A0A161VPT4_NODSP</name>
<dbReference type="EMBL" id="LWAJ01000213">
    <property type="protein sequence ID" value="KZL49015.1"/>
    <property type="molecule type" value="Genomic_DNA"/>
</dbReference>
<dbReference type="SUPFAM" id="SSF53448">
    <property type="entry name" value="Nucleotide-diphospho-sugar transferases"/>
    <property type="match status" value="1"/>
</dbReference>
<sequence>MDGICTLANDRVYQQLVALLNSIEAIYGQDMPVCIYPYDDNTTQITAEIAHRPNVQIYDNQESIQQWDEFVCQIWDAHPSAQAHWLKLGNDKYYRVGTHRRYGAFDGLFDRFVYMDADTLLMSPLTEVFNQLNHHDWVVYDFQYTDLSHVYHQSSAKLTEIFPPERLQTEIFCSGFYASKKGVFDAQMRELLLEKLRAGEAEILYDMAPDQTILNYMVMRSGISSCNLALELPESQKTGCCVSSAHFQAENHILYDHGKRLTYIHYIGLKSQLFQQVCEGENIDFPYRDVFLHYRYLHEPEKRPKFTTKAKAYNAPPSLATKVLKKLGLTGRGK</sequence>
<dbReference type="AlphaFoldDB" id="A0A161VPT4"/>
<accession>A0A161VPT4</accession>
<evidence type="ECO:0000313" key="2">
    <source>
        <dbReference type="Proteomes" id="UP000076555"/>
    </source>
</evidence>
<keyword evidence="1" id="KW-0808">Transferase</keyword>
<comment type="caution">
    <text evidence="1">The sequence shown here is derived from an EMBL/GenBank/DDBJ whole genome shotgun (WGS) entry which is preliminary data.</text>
</comment>
<dbReference type="OrthoDB" id="480149at2"/>
<reference evidence="1 2" key="1">
    <citation type="submission" date="2016-04" db="EMBL/GenBank/DDBJ databases">
        <title>Draft Genome Assembly of the Bloom-forming Cyanobacterium Nodularia spumigena Strain CENA596 in Shrimp Production Ponds.</title>
        <authorList>
            <person name="Popin R.V."/>
            <person name="Rigonato J."/>
            <person name="Abreu V.A."/>
            <person name="Andreote A.P."/>
            <person name="Silveira S.B."/>
            <person name="Odebrecht C."/>
            <person name="Fiore M.F."/>
        </authorList>
    </citation>
    <scope>NUCLEOTIDE SEQUENCE [LARGE SCALE GENOMIC DNA]</scope>
    <source>
        <strain evidence="1 2">CENA596</strain>
    </source>
</reference>
<dbReference type="Gene3D" id="3.90.550.10">
    <property type="entry name" value="Spore Coat Polysaccharide Biosynthesis Protein SpsA, Chain A"/>
    <property type="match status" value="1"/>
</dbReference>